<reference evidence="3" key="2">
    <citation type="submission" date="2025-08" db="UniProtKB">
        <authorList>
            <consortium name="Ensembl"/>
        </authorList>
    </citation>
    <scope>IDENTIFICATION</scope>
</reference>
<dbReference type="Pfam" id="PF07686">
    <property type="entry name" value="V-set"/>
    <property type="match status" value="1"/>
</dbReference>
<dbReference type="GO" id="GO:0042110">
    <property type="term" value="P:T cell activation"/>
    <property type="evidence" value="ECO:0007669"/>
    <property type="project" value="TreeGrafter"/>
</dbReference>
<dbReference type="SMART" id="SM00409">
    <property type="entry name" value="IG"/>
    <property type="match status" value="1"/>
</dbReference>
<keyword evidence="4" id="KW-1185">Reference proteome</keyword>
<dbReference type="GO" id="GO:0070374">
    <property type="term" value="P:positive regulation of ERK1 and ERK2 cascade"/>
    <property type="evidence" value="ECO:0007669"/>
    <property type="project" value="TreeGrafter"/>
</dbReference>
<dbReference type="InterPro" id="IPR003599">
    <property type="entry name" value="Ig_sub"/>
</dbReference>
<accession>A0A8C7LTY6</accession>
<name>A0A8C7LTY6_ONCMY</name>
<evidence type="ECO:0000259" key="2">
    <source>
        <dbReference type="PROSITE" id="PS50835"/>
    </source>
</evidence>
<evidence type="ECO:0000313" key="3">
    <source>
        <dbReference type="Ensembl" id="ENSOMYP00000004243.2"/>
    </source>
</evidence>
<dbReference type="InterPro" id="IPR013106">
    <property type="entry name" value="Ig_V-set"/>
</dbReference>
<dbReference type="GO" id="GO:0045121">
    <property type="term" value="C:membrane raft"/>
    <property type="evidence" value="ECO:0007669"/>
    <property type="project" value="TreeGrafter"/>
</dbReference>
<dbReference type="SUPFAM" id="SSF48726">
    <property type="entry name" value="Immunoglobulin"/>
    <property type="match status" value="1"/>
</dbReference>
<dbReference type="PROSITE" id="PS50835">
    <property type="entry name" value="IG_LIKE"/>
    <property type="match status" value="1"/>
</dbReference>
<dbReference type="GO" id="GO:1990782">
    <property type="term" value="F:protein tyrosine kinase binding"/>
    <property type="evidence" value="ECO:0007669"/>
    <property type="project" value="TreeGrafter"/>
</dbReference>
<feature type="region of interest" description="Disordered" evidence="1">
    <location>
        <begin position="15"/>
        <end position="41"/>
    </location>
</feature>
<evidence type="ECO:0000313" key="4">
    <source>
        <dbReference type="Proteomes" id="UP000694395"/>
    </source>
</evidence>
<dbReference type="GO" id="GO:0009897">
    <property type="term" value="C:external side of plasma membrane"/>
    <property type="evidence" value="ECO:0007669"/>
    <property type="project" value="TreeGrafter"/>
</dbReference>
<dbReference type="InterPro" id="IPR007110">
    <property type="entry name" value="Ig-like_dom"/>
</dbReference>
<feature type="domain" description="Ig-like" evidence="2">
    <location>
        <begin position="80"/>
        <end position="154"/>
    </location>
</feature>
<evidence type="ECO:0000256" key="1">
    <source>
        <dbReference type="SAM" id="MobiDB-lite"/>
    </source>
</evidence>
<dbReference type="GO" id="GO:0042289">
    <property type="term" value="F:MHC class II protein binding"/>
    <property type="evidence" value="ECO:0007669"/>
    <property type="project" value="TreeGrafter"/>
</dbReference>
<dbReference type="InterPro" id="IPR013783">
    <property type="entry name" value="Ig-like_fold"/>
</dbReference>
<dbReference type="PANTHER" id="PTHR11422:SF5">
    <property type="entry name" value="DIVERSE IMMUNOGLOBULIN DOMAIN-CONTAINING PROTEIN 1.1 ISOFORM X1-RELATED"/>
    <property type="match status" value="1"/>
</dbReference>
<dbReference type="AlphaFoldDB" id="A0A8C7LTY6"/>
<proteinExistence type="predicted"/>
<dbReference type="GeneTree" id="ENSGT00390000001745"/>
<organism evidence="3 4">
    <name type="scientific">Oncorhynchus mykiss</name>
    <name type="common">Rainbow trout</name>
    <name type="synonym">Salmo gairdneri</name>
    <dbReference type="NCBI Taxonomy" id="8022"/>
    <lineage>
        <taxon>Eukaryota</taxon>
        <taxon>Metazoa</taxon>
        <taxon>Chordata</taxon>
        <taxon>Craniata</taxon>
        <taxon>Vertebrata</taxon>
        <taxon>Euteleostomi</taxon>
        <taxon>Actinopterygii</taxon>
        <taxon>Neopterygii</taxon>
        <taxon>Teleostei</taxon>
        <taxon>Protacanthopterygii</taxon>
        <taxon>Salmoniformes</taxon>
        <taxon>Salmonidae</taxon>
        <taxon>Salmoninae</taxon>
        <taxon>Oncorhynchus</taxon>
    </lineage>
</organism>
<protein>
    <recommendedName>
        <fullName evidence="2">Ig-like domain-containing protein</fullName>
    </recommendedName>
</protein>
<reference evidence="3" key="1">
    <citation type="submission" date="2020-07" db="EMBL/GenBank/DDBJ databases">
        <title>A long reads based de novo assembly of the rainbow trout Arlee double haploid line genome.</title>
        <authorList>
            <person name="Gao G."/>
            <person name="Palti Y."/>
        </authorList>
    </citation>
    <scope>NUCLEOTIDE SEQUENCE [LARGE SCALE GENOMIC DNA]</scope>
</reference>
<dbReference type="GO" id="GO:0035723">
    <property type="term" value="P:interleukin-15-mediated signaling pathway"/>
    <property type="evidence" value="ECO:0007669"/>
    <property type="project" value="TreeGrafter"/>
</dbReference>
<dbReference type="Gene3D" id="2.60.40.10">
    <property type="entry name" value="Immunoglobulins"/>
    <property type="match status" value="1"/>
</dbReference>
<reference evidence="3" key="3">
    <citation type="submission" date="2025-09" db="UniProtKB">
        <authorList>
            <consortium name="Ensembl"/>
        </authorList>
    </citation>
    <scope>IDENTIFICATION</scope>
</reference>
<sequence length="395" mass="43881">MLLYGEKLIVLRHSERGKRQKQSRERQRDRERDRHRDRAERERERIMADIPQSFLGLLVTVLYLLTGVSGETLSMFSRVGDDVSLPCNNVVYPDCSSTIWIYNRAGSTGTIQKVTLGKIKVDQTERAERLSLGSNCSLHVSDVRAEDVGLYTCQQYLTMTGPKHGGDAPVHLSVLTISSTTPVTDLKPNVIMTLRCSLLTYTGHGTCRSRLGLSWVPKTGTNVQVTHDSSCDITLTVTLQKKDNNRKWTCTLTGKGNVKISIDFTSTFSDIEEKTTDSDDVISTVPGSTASTARPALSTTSPSSAGIVFKIISLLSCVVDCMSGTSWVQIQIYYLGQYTKHVFVHETKLSCYILELGCCAVHTSLFLCEFLPNTNTPGLRCYITFQIFSGWCEQS</sequence>
<dbReference type="Proteomes" id="UP000694395">
    <property type="component" value="Chromosome 4"/>
</dbReference>
<dbReference type="InterPro" id="IPR036179">
    <property type="entry name" value="Ig-like_dom_sf"/>
</dbReference>
<dbReference type="Ensembl" id="ENSOMYT00000004755.2">
    <property type="protein sequence ID" value="ENSOMYP00000004243.2"/>
    <property type="gene ID" value="ENSOMYG00000002203.2"/>
</dbReference>
<feature type="compositionally biased region" description="Basic and acidic residues" evidence="1">
    <location>
        <begin position="22"/>
        <end position="41"/>
    </location>
</feature>
<dbReference type="PANTHER" id="PTHR11422">
    <property type="entry name" value="T-CELL SURFACE GLYCOPROTEIN CD4"/>
    <property type="match status" value="1"/>
</dbReference>